<organism evidence="2 3">
    <name type="scientific">Flexivirga oryzae</name>
    <dbReference type="NCBI Taxonomy" id="1794944"/>
    <lineage>
        <taxon>Bacteria</taxon>
        <taxon>Bacillati</taxon>
        <taxon>Actinomycetota</taxon>
        <taxon>Actinomycetes</taxon>
        <taxon>Micrococcales</taxon>
        <taxon>Dermacoccaceae</taxon>
        <taxon>Flexivirga</taxon>
    </lineage>
</organism>
<name>A0A839MYJ1_9MICO</name>
<dbReference type="AlphaFoldDB" id="A0A839MYJ1"/>
<evidence type="ECO:0000313" key="2">
    <source>
        <dbReference type="EMBL" id="MBB2890530.1"/>
    </source>
</evidence>
<dbReference type="EMBL" id="JACHVQ010000001">
    <property type="protein sequence ID" value="MBB2890530.1"/>
    <property type="molecule type" value="Genomic_DNA"/>
</dbReference>
<comment type="caution">
    <text evidence="2">The sequence shown here is derived from an EMBL/GenBank/DDBJ whole genome shotgun (WGS) entry which is preliminary data.</text>
</comment>
<evidence type="ECO:0000313" key="3">
    <source>
        <dbReference type="Proteomes" id="UP000559182"/>
    </source>
</evidence>
<feature type="compositionally biased region" description="Basic and acidic residues" evidence="1">
    <location>
        <begin position="8"/>
        <end position="22"/>
    </location>
</feature>
<dbReference type="Proteomes" id="UP000559182">
    <property type="component" value="Unassembled WGS sequence"/>
</dbReference>
<proteinExistence type="predicted"/>
<sequence>MGIFGWGKKQDEPDAGGPRDADLPTLSADQARELGRMVRNQLADRGTEALVDRGTLRLADGRQLGLHNLAVQASGLPYAEWPALVGRHLDLLMGHWQREREGNDQADPERVLAKLRIVADLPEEARREDAPQPLPGVVALLAEDRPEIVVEFFDPGRVDVPDPWALARRNLRALPLPEHRIVGDEPGGDVHVFLSEDFFGASRLLVLPDLLARVGAHLPQAGALVAVPNRHLLLVHLLVGAPVVQALNWMVGVAAQEYPESPGPVSPHVYHLTPQLHAQQVTAQGPDGGTVVEVRDQFEAAFRLLGLLGDGPAD</sequence>
<gene>
    <name evidence="2" type="ORF">FHU39_000514</name>
</gene>
<keyword evidence="3" id="KW-1185">Reference proteome</keyword>
<accession>A0A839MYJ1</accession>
<dbReference type="RefSeq" id="WP_183318693.1">
    <property type="nucleotide sequence ID" value="NZ_JACHVQ010000001.1"/>
</dbReference>
<feature type="region of interest" description="Disordered" evidence="1">
    <location>
        <begin position="1"/>
        <end position="24"/>
    </location>
</feature>
<protein>
    <submittedName>
        <fullName evidence="2">Uncharacterized protein</fullName>
    </submittedName>
</protein>
<evidence type="ECO:0000256" key="1">
    <source>
        <dbReference type="SAM" id="MobiDB-lite"/>
    </source>
</evidence>
<reference evidence="2 3" key="1">
    <citation type="submission" date="2020-08" db="EMBL/GenBank/DDBJ databases">
        <title>Sequencing the genomes of 1000 actinobacteria strains.</title>
        <authorList>
            <person name="Klenk H.-P."/>
        </authorList>
    </citation>
    <scope>NUCLEOTIDE SEQUENCE [LARGE SCALE GENOMIC DNA]</scope>
    <source>
        <strain evidence="2 3">DSM 105369</strain>
    </source>
</reference>